<sequence length="137" mass="14697">MSPKLASSASTMASLAAAPPSLAEVIEKAAFQRDAAIKEKLGSVKDTSAEVKQLEEQAAAVMRAARAEISASSSSPLKMPGPGPDRPSNRLRRPLGGFSADLQHSPDLIITLHSFKKQKPKIRKKKNTFCSNLKIFI</sequence>
<keyword evidence="2" id="KW-1185">Reference proteome</keyword>
<accession>A0ACC0IVE6</accession>
<dbReference type="EMBL" id="CM045758">
    <property type="protein sequence ID" value="KAI8029416.1"/>
    <property type="molecule type" value="Genomic_DNA"/>
</dbReference>
<name>A0ACC0IVE6_9ERIC</name>
<organism evidence="1 2">
    <name type="scientific">Camellia lanceoleosa</name>
    <dbReference type="NCBI Taxonomy" id="1840588"/>
    <lineage>
        <taxon>Eukaryota</taxon>
        <taxon>Viridiplantae</taxon>
        <taxon>Streptophyta</taxon>
        <taxon>Embryophyta</taxon>
        <taxon>Tracheophyta</taxon>
        <taxon>Spermatophyta</taxon>
        <taxon>Magnoliopsida</taxon>
        <taxon>eudicotyledons</taxon>
        <taxon>Gunneridae</taxon>
        <taxon>Pentapetalae</taxon>
        <taxon>asterids</taxon>
        <taxon>Ericales</taxon>
        <taxon>Theaceae</taxon>
        <taxon>Camellia</taxon>
    </lineage>
</organism>
<protein>
    <submittedName>
        <fullName evidence="1">Uncharacterized protein</fullName>
    </submittedName>
</protein>
<proteinExistence type="predicted"/>
<comment type="caution">
    <text evidence="1">The sequence shown here is derived from an EMBL/GenBank/DDBJ whole genome shotgun (WGS) entry which is preliminary data.</text>
</comment>
<evidence type="ECO:0000313" key="2">
    <source>
        <dbReference type="Proteomes" id="UP001060215"/>
    </source>
</evidence>
<dbReference type="Proteomes" id="UP001060215">
    <property type="component" value="Chromosome 1"/>
</dbReference>
<gene>
    <name evidence="1" type="ORF">LOK49_LG01G00462</name>
</gene>
<reference evidence="1 2" key="1">
    <citation type="journal article" date="2022" name="Plant J.">
        <title>Chromosome-level genome of Camellia lanceoleosa provides a valuable resource for understanding genome evolution and self-incompatibility.</title>
        <authorList>
            <person name="Gong W."/>
            <person name="Xiao S."/>
            <person name="Wang L."/>
            <person name="Liao Z."/>
            <person name="Chang Y."/>
            <person name="Mo W."/>
            <person name="Hu G."/>
            <person name="Li W."/>
            <person name="Zhao G."/>
            <person name="Zhu H."/>
            <person name="Hu X."/>
            <person name="Ji K."/>
            <person name="Xiang X."/>
            <person name="Song Q."/>
            <person name="Yuan D."/>
            <person name="Jin S."/>
            <person name="Zhang L."/>
        </authorList>
    </citation>
    <scope>NUCLEOTIDE SEQUENCE [LARGE SCALE GENOMIC DNA]</scope>
    <source>
        <strain evidence="1">SQ_2022a</strain>
    </source>
</reference>
<evidence type="ECO:0000313" key="1">
    <source>
        <dbReference type="EMBL" id="KAI8029416.1"/>
    </source>
</evidence>